<reference evidence="6" key="1">
    <citation type="submission" date="2013-04" db="UniProtKB">
        <authorList>
            <consortium name="EnsemblPlants"/>
        </authorList>
    </citation>
    <scope>IDENTIFICATION</scope>
</reference>
<dbReference type="AlphaFoldDB" id="J3LA06"/>
<dbReference type="Gramene" id="OB02G14730.1">
    <property type="protein sequence ID" value="OB02G14730.1"/>
    <property type="gene ID" value="OB02G14730"/>
</dbReference>
<dbReference type="Gene3D" id="3.30.30.10">
    <property type="entry name" value="Knottin, scorpion toxin-like"/>
    <property type="match status" value="1"/>
</dbReference>
<dbReference type="Pfam" id="PF00304">
    <property type="entry name" value="Gamma-thionin"/>
    <property type="match status" value="1"/>
</dbReference>
<organism evidence="6">
    <name type="scientific">Oryza brachyantha</name>
    <name type="common">malo sina</name>
    <dbReference type="NCBI Taxonomy" id="4533"/>
    <lineage>
        <taxon>Eukaryota</taxon>
        <taxon>Viridiplantae</taxon>
        <taxon>Streptophyta</taxon>
        <taxon>Embryophyta</taxon>
        <taxon>Tracheophyta</taxon>
        <taxon>Spermatophyta</taxon>
        <taxon>Magnoliopsida</taxon>
        <taxon>Liliopsida</taxon>
        <taxon>Poales</taxon>
        <taxon>Poaceae</taxon>
        <taxon>BOP clade</taxon>
        <taxon>Oryzoideae</taxon>
        <taxon>Oryzeae</taxon>
        <taxon>Oryzinae</taxon>
        <taxon>Oryza</taxon>
    </lineage>
</organism>
<dbReference type="STRING" id="4533.J3LA06"/>
<dbReference type="InterPro" id="IPR008176">
    <property type="entry name" value="Defensin_plant"/>
</dbReference>
<keyword evidence="7" id="KW-1185">Reference proteome</keyword>
<feature type="domain" description="Knottins-like" evidence="5">
    <location>
        <begin position="24"/>
        <end position="70"/>
    </location>
</feature>
<dbReference type="EnsemblPlants" id="OB02G14730.1">
    <property type="protein sequence ID" value="OB02G14730.1"/>
    <property type="gene ID" value="OB02G14730"/>
</dbReference>
<evidence type="ECO:0000259" key="5">
    <source>
        <dbReference type="SMART" id="SM00505"/>
    </source>
</evidence>
<dbReference type="SMART" id="SM00505">
    <property type="entry name" value="Knot1"/>
    <property type="match status" value="1"/>
</dbReference>
<dbReference type="HOGENOM" id="CLU_161668_2_1_1"/>
<proteinExistence type="predicted"/>
<evidence type="ECO:0000256" key="4">
    <source>
        <dbReference type="SAM" id="SignalP"/>
    </source>
</evidence>
<dbReference type="SUPFAM" id="SSF57095">
    <property type="entry name" value="Scorpion toxin-like"/>
    <property type="match status" value="1"/>
</dbReference>
<dbReference type="Proteomes" id="UP000006038">
    <property type="component" value="Unassembled WGS sequence"/>
</dbReference>
<accession>J3LA06</accession>
<evidence type="ECO:0000313" key="6">
    <source>
        <dbReference type="EnsemblPlants" id="OB02G14730.1"/>
    </source>
</evidence>
<evidence type="ECO:0000256" key="1">
    <source>
        <dbReference type="ARBA" id="ARBA00022729"/>
    </source>
</evidence>
<name>J3LA06_ORYBR</name>
<sequence length="99" mass="11170">MKTKFAVTTLVLLLLTFGNGESKMCKEHSKTFKGLCLNNNNCISRCITEDYTGGYCSGTLDRKCVCMKECDDALPPQPLPPKSGRHGHHHGRQRHRYED</sequence>
<dbReference type="eggNOG" id="ENOG502T0Z9">
    <property type="taxonomic scope" value="Eukaryota"/>
</dbReference>
<keyword evidence="1 4" id="KW-0732">Signal</keyword>
<dbReference type="PROSITE" id="PS00940">
    <property type="entry name" value="GAMMA_THIONIN"/>
    <property type="match status" value="1"/>
</dbReference>
<dbReference type="PANTHER" id="PTHR33147">
    <property type="entry name" value="DEFENSIN-LIKE PROTEIN 1"/>
    <property type="match status" value="1"/>
</dbReference>
<dbReference type="PANTHER" id="PTHR33147:SF106">
    <property type="entry name" value="DEFENSIN-LIKE PROTEIN 11"/>
    <property type="match status" value="1"/>
</dbReference>
<evidence type="ECO:0000313" key="7">
    <source>
        <dbReference type="Proteomes" id="UP000006038"/>
    </source>
</evidence>
<feature type="signal peptide" evidence="4">
    <location>
        <begin position="1"/>
        <end position="22"/>
    </location>
</feature>
<feature type="region of interest" description="Disordered" evidence="3">
    <location>
        <begin position="75"/>
        <end position="99"/>
    </location>
</feature>
<dbReference type="OMA" id="RCITEDY"/>
<evidence type="ECO:0000256" key="2">
    <source>
        <dbReference type="ARBA" id="ARBA00023157"/>
    </source>
</evidence>
<dbReference type="GO" id="GO:0006952">
    <property type="term" value="P:defense response"/>
    <property type="evidence" value="ECO:0007669"/>
    <property type="project" value="InterPro"/>
</dbReference>
<feature type="chain" id="PRO_5003772410" description="Knottins-like domain-containing protein" evidence="4">
    <location>
        <begin position="23"/>
        <end position="99"/>
    </location>
</feature>
<feature type="compositionally biased region" description="Basic residues" evidence="3">
    <location>
        <begin position="83"/>
        <end position="99"/>
    </location>
</feature>
<dbReference type="InterPro" id="IPR003614">
    <property type="entry name" value="Knottins"/>
</dbReference>
<evidence type="ECO:0000256" key="3">
    <source>
        <dbReference type="SAM" id="MobiDB-lite"/>
    </source>
</evidence>
<keyword evidence="2" id="KW-1015">Disulfide bond</keyword>
<protein>
    <recommendedName>
        <fullName evidence="5">Knottins-like domain-containing protein</fullName>
    </recommendedName>
</protein>
<dbReference type="InterPro" id="IPR036574">
    <property type="entry name" value="Scorpion_toxin-like_sf"/>
</dbReference>